<dbReference type="InterPro" id="IPR011009">
    <property type="entry name" value="Kinase-like_dom_sf"/>
</dbReference>
<evidence type="ECO:0000256" key="2">
    <source>
        <dbReference type="ARBA" id="ARBA00022840"/>
    </source>
</evidence>
<feature type="domain" description="Protein kinase" evidence="4">
    <location>
        <begin position="61"/>
        <end position="255"/>
    </location>
</feature>
<evidence type="ECO:0000259" key="4">
    <source>
        <dbReference type="PROSITE" id="PS50011"/>
    </source>
</evidence>
<proteinExistence type="predicted"/>
<dbReference type="PROSITE" id="PS50011">
    <property type="entry name" value="PROTEIN_KINASE_DOM"/>
    <property type="match status" value="1"/>
</dbReference>
<evidence type="ECO:0000256" key="3">
    <source>
        <dbReference type="PROSITE-ProRule" id="PRU10141"/>
    </source>
</evidence>
<dbReference type="PROSITE" id="PS00107">
    <property type="entry name" value="PROTEIN_KINASE_ATP"/>
    <property type="match status" value="1"/>
</dbReference>
<evidence type="ECO:0000313" key="5">
    <source>
        <dbReference type="EMBL" id="CAG8752642.1"/>
    </source>
</evidence>
<dbReference type="SUPFAM" id="SSF56112">
    <property type="entry name" value="Protein kinase-like (PK-like)"/>
    <property type="match status" value="1"/>
</dbReference>
<accession>A0A9N9IVW9</accession>
<keyword evidence="2 3" id="KW-0067">ATP-binding</keyword>
<dbReference type="SMART" id="SM00220">
    <property type="entry name" value="S_TKc"/>
    <property type="match status" value="1"/>
</dbReference>
<evidence type="ECO:0000313" key="6">
    <source>
        <dbReference type="Proteomes" id="UP000789405"/>
    </source>
</evidence>
<keyword evidence="1 3" id="KW-0547">Nucleotide-binding</keyword>
<dbReference type="PANTHER" id="PTHR44329">
    <property type="entry name" value="SERINE/THREONINE-PROTEIN KINASE TNNI3K-RELATED"/>
    <property type="match status" value="1"/>
</dbReference>
<dbReference type="GO" id="GO:0097527">
    <property type="term" value="P:necroptotic signaling pathway"/>
    <property type="evidence" value="ECO:0007669"/>
    <property type="project" value="TreeGrafter"/>
</dbReference>
<protein>
    <submittedName>
        <fullName evidence="5">11810_t:CDS:1</fullName>
    </submittedName>
</protein>
<dbReference type="Proteomes" id="UP000789405">
    <property type="component" value="Unassembled WGS sequence"/>
</dbReference>
<dbReference type="InterPro" id="IPR000719">
    <property type="entry name" value="Prot_kinase_dom"/>
</dbReference>
<dbReference type="InterPro" id="IPR017441">
    <property type="entry name" value="Protein_kinase_ATP_BS"/>
</dbReference>
<dbReference type="Gene3D" id="3.30.200.20">
    <property type="entry name" value="Phosphorylase Kinase, domain 1"/>
    <property type="match status" value="1"/>
</dbReference>
<dbReference type="GO" id="GO:0004672">
    <property type="term" value="F:protein kinase activity"/>
    <property type="evidence" value="ECO:0007669"/>
    <property type="project" value="InterPro"/>
</dbReference>
<dbReference type="InterPro" id="IPR051681">
    <property type="entry name" value="Ser/Thr_Kinases-Pseudokinases"/>
</dbReference>
<dbReference type="EMBL" id="CAJVPY010015596">
    <property type="protein sequence ID" value="CAG8752642.1"/>
    <property type="molecule type" value="Genomic_DNA"/>
</dbReference>
<evidence type="ECO:0000256" key="1">
    <source>
        <dbReference type="ARBA" id="ARBA00022741"/>
    </source>
</evidence>
<dbReference type="PANTHER" id="PTHR44329:SF298">
    <property type="entry name" value="MIXED LINEAGE KINASE DOMAIN-LIKE PROTEIN"/>
    <property type="match status" value="1"/>
</dbReference>
<dbReference type="AlphaFoldDB" id="A0A9N9IVW9"/>
<organism evidence="5 6">
    <name type="scientific">Dentiscutata erythropus</name>
    <dbReference type="NCBI Taxonomy" id="1348616"/>
    <lineage>
        <taxon>Eukaryota</taxon>
        <taxon>Fungi</taxon>
        <taxon>Fungi incertae sedis</taxon>
        <taxon>Mucoromycota</taxon>
        <taxon>Glomeromycotina</taxon>
        <taxon>Glomeromycetes</taxon>
        <taxon>Diversisporales</taxon>
        <taxon>Gigasporaceae</taxon>
        <taxon>Dentiscutata</taxon>
    </lineage>
</organism>
<dbReference type="InterPro" id="IPR001245">
    <property type="entry name" value="Ser-Thr/Tyr_kinase_cat_dom"/>
</dbReference>
<dbReference type="Gene3D" id="1.10.510.10">
    <property type="entry name" value="Transferase(Phosphotransferase) domain 1"/>
    <property type="match status" value="1"/>
</dbReference>
<dbReference type="GO" id="GO:0005524">
    <property type="term" value="F:ATP binding"/>
    <property type="evidence" value="ECO:0007669"/>
    <property type="project" value="UniProtKB-UniRule"/>
</dbReference>
<gene>
    <name evidence="5" type="ORF">DERYTH_LOCUS17044</name>
</gene>
<reference evidence="5" key="1">
    <citation type="submission" date="2021-06" db="EMBL/GenBank/DDBJ databases">
        <authorList>
            <person name="Kallberg Y."/>
            <person name="Tangrot J."/>
            <person name="Rosling A."/>
        </authorList>
    </citation>
    <scope>NUCLEOTIDE SEQUENCE</scope>
    <source>
        <strain evidence="5">MA453B</strain>
    </source>
</reference>
<name>A0A9N9IVW9_9GLOM</name>
<feature type="binding site" evidence="3">
    <location>
        <position position="88"/>
    </location>
    <ligand>
        <name>ATP</name>
        <dbReference type="ChEBI" id="CHEBI:30616"/>
    </ligand>
</feature>
<keyword evidence="6" id="KW-1185">Reference proteome</keyword>
<comment type="caution">
    <text evidence="5">The sequence shown here is derived from an EMBL/GenBank/DDBJ whole genome shotgun (WGS) entry which is preliminary data.</text>
</comment>
<sequence>MDKKIDNEKNYFVDTSLAYVNDNLNDLTELLTSGNQQIDSAIQSTQNHPIFKLSIIDYTEFSEVELIGRGGFSNVFKATYKSSFVALKVVEGSKNMTSYFLNELKSHQTCRCTGAFLYFYGISIEPSTRDYILVMDFMPKLDLRRNLTQRKEMIVLQELRPTIPDNLPQRYVNLMVRAWDQNPMLRPSAEEILSELWDWYVDPTIQKQYDQITIAADNALYNPELYTSKFIRTNITPYQEHTYYQLKLIFGVGSL</sequence>
<dbReference type="OrthoDB" id="2371655at2759"/>
<dbReference type="Pfam" id="PF07714">
    <property type="entry name" value="PK_Tyr_Ser-Thr"/>
    <property type="match status" value="1"/>
</dbReference>